<name>A0A9P5S8U5_9FUNG</name>
<comment type="caution">
    <text evidence="1">The sequence shown here is derived from an EMBL/GenBank/DDBJ whole genome shotgun (WGS) entry which is preliminary data.</text>
</comment>
<protein>
    <submittedName>
        <fullName evidence="1">Uncharacterized protein</fullName>
    </submittedName>
</protein>
<sequence length="94" mass="10695">MVLSESFHPIFQLFTYQYGACSQPIPIRTDTGILYLLWSDIQNVFESISLLSVSNERAQFMIDEFGKCADHAPEISTMFVKDNQSQGQGRLQSQ</sequence>
<dbReference type="AlphaFoldDB" id="A0A9P5S8U5"/>
<reference evidence="1" key="1">
    <citation type="journal article" date="2020" name="Fungal Divers.">
        <title>Resolving the Mortierellaceae phylogeny through synthesis of multi-gene phylogenetics and phylogenomics.</title>
        <authorList>
            <person name="Vandepol N."/>
            <person name="Liber J."/>
            <person name="Desiro A."/>
            <person name="Na H."/>
            <person name="Kennedy M."/>
            <person name="Barry K."/>
            <person name="Grigoriev I.V."/>
            <person name="Miller A.N."/>
            <person name="O'Donnell K."/>
            <person name="Stajich J.E."/>
            <person name="Bonito G."/>
        </authorList>
    </citation>
    <scope>NUCLEOTIDE SEQUENCE</scope>
    <source>
        <strain evidence="1">NVP1</strain>
    </source>
</reference>
<keyword evidence="2" id="KW-1185">Reference proteome</keyword>
<gene>
    <name evidence="1" type="ORF">BG006_003941</name>
</gene>
<evidence type="ECO:0000313" key="2">
    <source>
        <dbReference type="Proteomes" id="UP000696485"/>
    </source>
</evidence>
<dbReference type="Proteomes" id="UP000696485">
    <property type="component" value="Unassembled WGS sequence"/>
</dbReference>
<proteinExistence type="predicted"/>
<organism evidence="1 2">
    <name type="scientific">Podila minutissima</name>
    <dbReference type="NCBI Taxonomy" id="64525"/>
    <lineage>
        <taxon>Eukaryota</taxon>
        <taxon>Fungi</taxon>
        <taxon>Fungi incertae sedis</taxon>
        <taxon>Mucoromycota</taxon>
        <taxon>Mortierellomycotina</taxon>
        <taxon>Mortierellomycetes</taxon>
        <taxon>Mortierellales</taxon>
        <taxon>Mortierellaceae</taxon>
        <taxon>Podila</taxon>
    </lineage>
</organism>
<evidence type="ECO:0000313" key="1">
    <source>
        <dbReference type="EMBL" id="KAF9314408.1"/>
    </source>
</evidence>
<dbReference type="EMBL" id="JAAAUY010002185">
    <property type="protein sequence ID" value="KAF9314408.1"/>
    <property type="molecule type" value="Genomic_DNA"/>
</dbReference>
<feature type="non-terminal residue" evidence="1">
    <location>
        <position position="1"/>
    </location>
</feature>
<accession>A0A9P5S8U5</accession>